<keyword evidence="5" id="KW-1185">Reference proteome</keyword>
<feature type="region of interest" description="Disordered" evidence="1">
    <location>
        <begin position="571"/>
        <end position="606"/>
    </location>
</feature>
<evidence type="ECO:0000256" key="2">
    <source>
        <dbReference type="SAM" id="Phobius"/>
    </source>
</evidence>
<feature type="transmembrane region" description="Helical" evidence="2">
    <location>
        <begin position="448"/>
        <end position="469"/>
    </location>
</feature>
<evidence type="ECO:0000256" key="3">
    <source>
        <dbReference type="SAM" id="SignalP"/>
    </source>
</evidence>
<feature type="compositionally biased region" description="Polar residues" evidence="1">
    <location>
        <begin position="509"/>
        <end position="519"/>
    </location>
</feature>
<feature type="region of interest" description="Disordered" evidence="1">
    <location>
        <begin position="483"/>
        <end position="521"/>
    </location>
</feature>
<feature type="region of interest" description="Disordered" evidence="1">
    <location>
        <begin position="315"/>
        <end position="439"/>
    </location>
</feature>
<dbReference type="GeneID" id="87932312"/>
<reference evidence="4 5" key="1">
    <citation type="journal article" date="2023" name="bioRxiv">
        <title>High-quality genome assemblies of four members of thePodospora anserinaspecies complex.</title>
        <authorList>
            <person name="Ament-Velasquez S.L."/>
            <person name="Vogan A.A."/>
            <person name="Wallerman O."/>
            <person name="Hartmann F."/>
            <person name="Gautier V."/>
            <person name="Silar P."/>
            <person name="Giraud T."/>
            <person name="Johannesson H."/>
        </authorList>
    </citation>
    <scope>NUCLEOTIDE SEQUENCE [LARGE SCALE GENOMIC DNA]</scope>
    <source>
        <strain evidence="4 5">CBS 411.78</strain>
    </source>
</reference>
<sequence length="749" mass="78299">MLMLKTLGSLVLGLTTATLGNTQRLSGPSSKLVLGDIRNKAHNLVDGETKHQRAMGRIGQLGDSYTRPADISRSLSEKTTESSSRRPRRRRQNTKDTTDDADSTRAVCQGKNGTTIDCLEEIGCCMLPTGEAACCSAAGVTCDESDCVQTTASIPLPAASSLAIITVTQTITSTVTSFAETRLAITTSTQLLTFINPTQRTATSTVIVTSFVRRAKRTFGSPVEITPVQTRLVLAPTSSPEPRTTPISSREYMGGRAAVGKRQEATLTSTVVIRTTVFVPGVTTRTLTNIVFSTTLAAPNAVTTVFVTTTVFRPLSSSTTTVPEATVPMDQSPIEPTPSSTTGSESATSLTPTDSTETTNPTEPTEPLPTDSPALSSATPSSPAPTTLASFTDVTTTTTITTFPSSETTTTSVMEPTGMETMSLSPTPTAGPNTPLTPQQPTLTPAQIAALVLGIILALLLFIALAFILRRLVIKRRQAQAKIRQHLSPSPPPLMSGGRPSAPAPTVPTGPSSNSSYSGLTGEGEVRIVIRPAPKRRTQSSGIGYGQGMVWPLPPGRLSAKSGEGGGEYSIFVDSPSERGREKEGEWSIASERGSLGDDNGQQRGESMLSGAASSGYGYGYGYGYGGYGSVRGESYPGLGTLLTPPPPPLRLAERREMELEREREVRGFRTGLLGGRDTDESAGEGGSGKGKRPVTRGTEDSGFRGDESGNGGSSNDSPESKKSGQSGNGGGRGGTLGKKGSFGVGKAW</sequence>
<dbReference type="Proteomes" id="UP001326199">
    <property type="component" value="Unassembled WGS sequence"/>
</dbReference>
<feature type="compositionally biased region" description="Low complexity" evidence="1">
    <location>
        <begin position="337"/>
        <end position="412"/>
    </location>
</feature>
<keyword evidence="2" id="KW-0472">Membrane</keyword>
<evidence type="ECO:0000256" key="1">
    <source>
        <dbReference type="SAM" id="MobiDB-lite"/>
    </source>
</evidence>
<organism evidence="4 5">
    <name type="scientific">Podospora pseudopauciseta</name>
    <dbReference type="NCBI Taxonomy" id="2093780"/>
    <lineage>
        <taxon>Eukaryota</taxon>
        <taxon>Fungi</taxon>
        <taxon>Dikarya</taxon>
        <taxon>Ascomycota</taxon>
        <taxon>Pezizomycotina</taxon>
        <taxon>Sordariomycetes</taxon>
        <taxon>Sordariomycetidae</taxon>
        <taxon>Sordariales</taxon>
        <taxon>Podosporaceae</taxon>
        <taxon>Podospora</taxon>
    </lineage>
</organism>
<feature type="compositionally biased region" description="Basic and acidic residues" evidence="1">
    <location>
        <begin position="576"/>
        <end position="586"/>
    </location>
</feature>
<feature type="signal peptide" evidence="3">
    <location>
        <begin position="1"/>
        <end position="17"/>
    </location>
</feature>
<feature type="compositionally biased region" description="Basic and acidic residues" evidence="1">
    <location>
        <begin position="75"/>
        <end position="84"/>
    </location>
</feature>
<feature type="compositionally biased region" description="Basic and acidic residues" evidence="1">
    <location>
        <begin position="652"/>
        <end position="668"/>
    </location>
</feature>
<feature type="region of interest" description="Disordered" evidence="1">
    <location>
        <begin position="641"/>
        <end position="749"/>
    </location>
</feature>
<evidence type="ECO:0000313" key="4">
    <source>
        <dbReference type="EMBL" id="KAK4665754.1"/>
    </source>
</evidence>
<evidence type="ECO:0000313" key="5">
    <source>
        <dbReference type="Proteomes" id="UP001326199"/>
    </source>
</evidence>
<accession>A0ABR0HD14</accession>
<name>A0ABR0HD14_9PEZI</name>
<feature type="chain" id="PRO_5047324205" evidence="3">
    <location>
        <begin position="18"/>
        <end position="749"/>
    </location>
</feature>
<keyword evidence="2" id="KW-1133">Transmembrane helix</keyword>
<protein>
    <submittedName>
        <fullName evidence="4">Uncharacterized protein</fullName>
    </submittedName>
</protein>
<dbReference type="RefSeq" id="XP_062765720.1">
    <property type="nucleotide sequence ID" value="XM_062911969.1"/>
</dbReference>
<feature type="compositionally biased region" description="Polar residues" evidence="1">
    <location>
        <begin position="420"/>
        <end position="432"/>
    </location>
</feature>
<feature type="compositionally biased region" description="Gly residues" evidence="1">
    <location>
        <begin position="727"/>
        <end position="749"/>
    </location>
</feature>
<feature type="compositionally biased region" description="Basic and acidic residues" evidence="1">
    <location>
        <begin position="698"/>
        <end position="708"/>
    </location>
</feature>
<gene>
    <name evidence="4" type="ORF">QC763_403380</name>
</gene>
<proteinExistence type="predicted"/>
<keyword evidence="2" id="KW-0812">Transmembrane</keyword>
<keyword evidence="3" id="KW-0732">Signal</keyword>
<dbReference type="EMBL" id="JAFFHB010000005">
    <property type="protein sequence ID" value="KAK4665754.1"/>
    <property type="molecule type" value="Genomic_DNA"/>
</dbReference>
<comment type="caution">
    <text evidence="4">The sequence shown here is derived from an EMBL/GenBank/DDBJ whole genome shotgun (WGS) entry which is preliminary data.</text>
</comment>
<feature type="region of interest" description="Disordered" evidence="1">
    <location>
        <begin position="48"/>
        <end position="105"/>
    </location>
</feature>